<evidence type="ECO:0000313" key="3">
    <source>
        <dbReference type="Proteomes" id="UP000187941"/>
    </source>
</evidence>
<evidence type="ECO:0000256" key="1">
    <source>
        <dbReference type="SAM" id="Phobius"/>
    </source>
</evidence>
<keyword evidence="1" id="KW-0812">Transmembrane</keyword>
<feature type="transmembrane region" description="Helical" evidence="1">
    <location>
        <begin position="66"/>
        <end position="94"/>
    </location>
</feature>
<name>A0A1P9WUN2_9BACT</name>
<accession>A0A1P9WUN2</accession>
<sequence>MMGTMMIATLCGLLAMAVYCFWLLYVYRALEPRLRHWLEHQYNVEIAMTERGWIVKSGNAGWLIRVWITLLSFFVFVLLTLIPFIALTGGWFWVFNDAE</sequence>
<proteinExistence type="predicted"/>
<dbReference type="EMBL" id="CP014263">
    <property type="protein sequence ID" value="AQG79082.1"/>
    <property type="molecule type" value="Genomic_DNA"/>
</dbReference>
<keyword evidence="1" id="KW-0472">Membrane</keyword>
<protein>
    <submittedName>
        <fullName evidence="2">Uncharacterized protein</fullName>
    </submittedName>
</protein>
<dbReference type="STRING" id="1178516.AWR27_06945"/>
<keyword evidence="1" id="KW-1133">Transmembrane helix</keyword>
<organism evidence="2 3">
    <name type="scientific">Spirosoma montaniterrae</name>
    <dbReference type="NCBI Taxonomy" id="1178516"/>
    <lineage>
        <taxon>Bacteria</taxon>
        <taxon>Pseudomonadati</taxon>
        <taxon>Bacteroidota</taxon>
        <taxon>Cytophagia</taxon>
        <taxon>Cytophagales</taxon>
        <taxon>Cytophagaceae</taxon>
        <taxon>Spirosoma</taxon>
    </lineage>
</organism>
<feature type="transmembrane region" description="Helical" evidence="1">
    <location>
        <begin position="6"/>
        <end position="27"/>
    </location>
</feature>
<dbReference type="AlphaFoldDB" id="A0A1P9WUN2"/>
<gene>
    <name evidence="2" type="ORF">AWR27_06945</name>
</gene>
<dbReference type="Proteomes" id="UP000187941">
    <property type="component" value="Chromosome"/>
</dbReference>
<evidence type="ECO:0000313" key="2">
    <source>
        <dbReference type="EMBL" id="AQG79082.1"/>
    </source>
</evidence>
<reference evidence="2 3" key="1">
    <citation type="submission" date="2016-01" db="EMBL/GenBank/DDBJ databases">
        <authorList>
            <person name="Oliw E.H."/>
        </authorList>
    </citation>
    <scope>NUCLEOTIDE SEQUENCE [LARGE SCALE GENOMIC DNA]</scope>
    <source>
        <strain evidence="2 3">DY10</strain>
    </source>
</reference>
<keyword evidence="3" id="KW-1185">Reference proteome</keyword>
<dbReference type="KEGG" id="smon:AWR27_06945"/>